<dbReference type="Proteomes" id="UP000772434">
    <property type="component" value="Unassembled WGS sequence"/>
</dbReference>
<evidence type="ECO:0000313" key="2">
    <source>
        <dbReference type="Proteomes" id="UP000772434"/>
    </source>
</evidence>
<dbReference type="SUPFAM" id="SSF52047">
    <property type="entry name" value="RNI-like"/>
    <property type="match status" value="1"/>
</dbReference>
<comment type="caution">
    <text evidence="1">The sequence shown here is derived from an EMBL/GenBank/DDBJ whole genome shotgun (WGS) entry which is preliminary data.</text>
</comment>
<reference evidence="1" key="1">
    <citation type="submission" date="2020-11" db="EMBL/GenBank/DDBJ databases">
        <authorList>
            <consortium name="DOE Joint Genome Institute"/>
            <person name="Ahrendt S."/>
            <person name="Riley R."/>
            <person name="Andreopoulos W."/>
            <person name="Labutti K."/>
            <person name="Pangilinan J."/>
            <person name="Ruiz-Duenas F.J."/>
            <person name="Barrasa J.M."/>
            <person name="Sanchez-Garcia M."/>
            <person name="Camarero S."/>
            <person name="Miyauchi S."/>
            <person name="Serrano A."/>
            <person name="Linde D."/>
            <person name="Babiker R."/>
            <person name="Drula E."/>
            <person name="Ayuso-Fernandez I."/>
            <person name="Pacheco R."/>
            <person name="Padilla G."/>
            <person name="Ferreira P."/>
            <person name="Barriuso J."/>
            <person name="Kellner H."/>
            <person name="Castanera R."/>
            <person name="Alfaro M."/>
            <person name="Ramirez L."/>
            <person name="Pisabarro A.G."/>
            <person name="Kuo A."/>
            <person name="Tritt A."/>
            <person name="Lipzen A."/>
            <person name="He G."/>
            <person name="Yan M."/>
            <person name="Ng V."/>
            <person name="Cullen D."/>
            <person name="Martin F."/>
            <person name="Rosso M.-N."/>
            <person name="Henrissat B."/>
            <person name="Hibbett D."/>
            <person name="Martinez A.T."/>
            <person name="Grigoriev I.V."/>
        </authorList>
    </citation>
    <scope>NUCLEOTIDE SEQUENCE</scope>
    <source>
        <strain evidence="1">AH 40177</strain>
    </source>
</reference>
<protein>
    <submittedName>
        <fullName evidence="1">Uncharacterized protein</fullName>
    </submittedName>
</protein>
<sequence>MQEIPSLFPLAQLSHLRLERIWSLVLKGTLSKITTLRSLDVDDYVDRDDLQWLPADFKSVPPTAYSSIEVLNVRHHENLFGAWDTIFPFLTLPSLKTLCLYCRQGSIEREFSWLSFYPFMEFVKRSSFPLTTLCIKGVALSDSKLIYLLYHIPTLLDLTIMDTIIKDSEWSEDKQSMIPIRGDFSRAYMLVLTLCYNQLPLLCQGYAALP</sequence>
<accession>A0A9P5U6A1</accession>
<gene>
    <name evidence="1" type="ORF">BDP27DRAFT_904455</name>
</gene>
<evidence type="ECO:0000313" key="1">
    <source>
        <dbReference type="EMBL" id="KAF9067562.1"/>
    </source>
</evidence>
<keyword evidence="2" id="KW-1185">Reference proteome</keyword>
<dbReference type="Gene3D" id="3.80.10.10">
    <property type="entry name" value="Ribonuclease Inhibitor"/>
    <property type="match status" value="1"/>
</dbReference>
<dbReference type="InterPro" id="IPR032675">
    <property type="entry name" value="LRR_dom_sf"/>
</dbReference>
<name>A0A9P5U6A1_9AGAR</name>
<organism evidence="1 2">
    <name type="scientific">Rhodocollybia butyracea</name>
    <dbReference type="NCBI Taxonomy" id="206335"/>
    <lineage>
        <taxon>Eukaryota</taxon>
        <taxon>Fungi</taxon>
        <taxon>Dikarya</taxon>
        <taxon>Basidiomycota</taxon>
        <taxon>Agaricomycotina</taxon>
        <taxon>Agaricomycetes</taxon>
        <taxon>Agaricomycetidae</taxon>
        <taxon>Agaricales</taxon>
        <taxon>Marasmiineae</taxon>
        <taxon>Omphalotaceae</taxon>
        <taxon>Rhodocollybia</taxon>
    </lineage>
</organism>
<dbReference type="EMBL" id="JADNRY010000071">
    <property type="protein sequence ID" value="KAF9067562.1"/>
    <property type="molecule type" value="Genomic_DNA"/>
</dbReference>
<proteinExistence type="predicted"/>
<dbReference type="OrthoDB" id="2886770at2759"/>
<dbReference type="AlphaFoldDB" id="A0A9P5U6A1"/>